<protein>
    <submittedName>
        <fullName evidence="1">Uncharacterized protein</fullName>
    </submittedName>
</protein>
<proteinExistence type="predicted"/>
<dbReference type="RefSeq" id="WP_054528764.1">
    <property type="nucleotide sequence ID" value="NZ_CAJNLX020000001.1"/>
</dbReference>
<keyword evidence="2" id="KW-1185">Reference proteome</keyword>
<evidence type="ECO:0000313" key="1">
    <source>
        <dbReference type="EMBL" id="WAZ58139.1"/>
    </source>
</evidence>
<sequence length="306" mass="34968">MLEEIYNLFYFASSSDEKITHVGIAVHKVSGSDSEKIKYLKNHLLSDLPRCEYFGVDPRSLGDSDFLTNSRFLALARVGDPIRVFEQALIAKNASANPLVIYTAVVDGQIKVDASVSTDKEVRRSDFEANSIPGIKDLPDYIDKYLVGNKFLIKDLLVDDHVKPIHLLFNNKHYLSSIKLLMSFIDTIAYLEYGDVNKAFPMWLDTYCELSHLGISSNELYELRHSLLHMTSLNSRKVVQGKERRISYSVAPVGTPTRTHSGIVFFNYVDFIPLFEKGLDKWLATYNNEKISIFVERYDQIVREDH</sequence>
<reference evidence="1" key="1">
    <citation type="submission" date="2022-12" db="EMBL/GenBank/DDBJ databases">
        <title>2953647.</title>
        <authorList>
            <person name="Hergert J."/>
            <person name="Casey R."/>
            <person name="Wagner J."/>
            <person name="Young E.L."/>
            <person name="Oakeson K.F."/>
        </authorList>
    </citation>
    <scope>NUCLEOTIDE SEQUENCE</scope>
    <source>
        <strain evidence="1">2953647</strain>
    </source>
</reference>
<evidence type="ECO:0000313" key="2">
    <source>
        <dbReference type="Proteomes" id="UP001164536"/>
    </source>
</evidence>
<organism evidence="1 2">
    <name type="scientific">Citrobacter freundii</name>
    <dbReference type="NCBI Taxonomy" id="546"/>
    <lineage>
        <taxon>Bacteria</taxon>
        <taxon>Pseudomonadati</taxon>
        <taxon>Pseudomonadota</taxon>
        <taxon>Gammaproteobacteria</taxon>
        <taxon>Enterobacterales</taxon>
        <taxon>Enterobacteriaceae</taxon>
        <taxon>Citrobacter</taxon>
        <taxon>Citrobacter freundii complex</taxon>
    </lineage>
</organism>
<dbReference type="Proteomes" id="UP001164536">
    <property type="component" value="Chromosome"/>
</dbReference>
<accession>A0ABY7L3F0</accession>
<gene>
    <name evidence="1" type="ORF">O4000_04275</name>
</gene>
<name>A0ABY7L3F0_CITFR</name>
<dbReference type="EMBL" id="CP114564">
    <property type="protein sequence ID" value="WAZ58139.1"/>
    <property type="molecule type" value="Genomic_DNA"/>
</dbReference>